<comment type="caution">
    <text evidence="7">The sequence shown here is derived from an EMBL/GenBank/DDBJ whole genome shotgun (WGS) entry which is preliminary data.</text>
</comment>
<dbReference type="Gene3D" id="1.10.287.130">
    <property type="match status" value="1"/>
</dbReference>
<evidence type="ECO:0000256" key="2">
    <source>
        <dbReference type="ARBA" id="ARBA00012438"/>
    </source>
</evidence>
<dbReference type="AlphaFoldDB" id="A0A3S3U985"/>
<evidence type="ECO:0000256" key="1">
    <source>
        <dbReference type="ARBA" id="ARBA00000085"/>
    </source>
</evidence>
<feature type="domain" description="Histidine kinase" evidence="6">
    <location>
        <begin position="177"/>
        <end position="410"/>
    </location>
</feature>
<dbReference type="Proteomes" id="UP000287853">
    <property type="component" value="Unassembled WGS sequence"/>
</dbReference>
<dbReference type="GO" id="GO:0000155">
    <property type="term" value="F:phosphorelay sensor kinase activity"/>
    <property type="evidence" value="ECO:0007669"/>
    <property type="project" value="InterPro"/>
</dbReference>
<dbReference type="Gene3D" id="3.30.565.10">
    <property type="entry name" value="Histidine kinase-like ATPase, C-terminal domain"/>
    <property type="match status" value="1"/>
</dbReference>
<evidence type="ECO:0000256" key="3">
    <source>
        <dbReference type="ARBA" id="ARBA00022553"/>
    </source>
</evidence>
<dbReference type="InterPro" id="IPR005467">
    <property type="entry name" value="His_kinase_dom"/>
</dbReference>
<keyword evidence="7" id="KW-0418">Kinase</keyword>
<dbReference type="PRINTS" id="PR00344">
    <property type="entry name" value="BCTRLSENSOR"/>
</dbReference>
<feature type="transmembrane region" description="Helical" evidence="5">
    <location>
        <begin position="38"/>
        <end position="61"/>
    </location>
</feature>
<dbReference type="Pfam" id="PF02518">
    <property type="entry name" value="HATPase_c"/>
    <property type="match status" value="1"/>
</dbReference>
<feature type="coiled-coil region" evidence="4">
    <location>
        <begin position="99"/>
        <end position="169"/>
    </location>
</feature>
<dbReference type="SUPFAM" id="SSF47384">
    <property type="entry name" value="Homodimeric domain of signal transducing histidine kinase"/>
    <property type="match status" value="1"/>
</dbReference>
<dbReference type="InterPro" id="IPR036890">
    <property type="entry name" value="HATPase_C_sf"/>
</dbReference>
<dbReference type="PANTHER" id="PTHR43065">
    <property type="entry name" value="SENSOR HISTIDINE KINASE"/>
    <property type="match status" value="1"/>
</dbReference>
<dbReference type="CDD" id="cd00082">
    <property type="entry name" value="HisKA"/>
    <property type="match status" value="1"/>
</dbReference>
<gene>
    <name evidence="7" type="ORF">H206_01207</name>
</gene>
<dbReference type="EMBL" id="MTKO01000084">
    <property type="protein sequence ID" value="RWX45032.1"/>
    <property type="molecule type" value="Genomic_DNA"/>
</dbReference>
<dbReference type="InterPro" id="IPR036097">
    <property type="entry name" value="HisK_dim/P_sf"/>
</dbReference>
<dbReference type="SUPFAM" id="SSF55874">
    <property type="entry name" value="ATPase domain of HSP90 chaperone/DNA topoisomerase II/histidine kinase"/>
    <property type="match status" value="1"/>
</dbReference>
<comment type="catalytic activity">
    <reaction evidence="1">
        <text>ATP + protein L-histidine = ADP + protein N-phospho-L-histidine.</text>
        <dbReference type="EC" id="2.7.13.3"/>
    </reaction>
</comment>
<proteinExistence type="predicted"/>
<evidence type="ECO:0000313" key="7">
    <source>
        <dbReference type="EMBL" id="RWX45032.1"/>
    </source>
</evidence>
<evidence type="ECO:0000256" key="4">
    <source>
        <dbReference type="SAM" id="Coils"/>
    </source>
</evidence>
<dbReference type="InterPro" id="IPR003594">
    <property type="entry name" value="HATPase_dom"/>
</dbReference>
<keyword evidence="7" id="KW-0808">Transferase</keyword>
<keyword evidence="4" id="KW-0175">Coiled coil</keyword>
<accession>A0A3S3U985</accession>
<sequence length="424" mass="48091">MDENWYFDEEKNSSEKEVVGYAAVVLSKEFFEEGVRNILIQTGVSVLIFLVVSMLTIFLIIQKITEPLRKLILAIRKREGKTEHPSDLKVLTETYSSMVDDLERSFQTITELNEGLEEKVKCRTLQLTKANNKLYQRQEKLKRSNTHLLEALRRLKETQEQLIQKEKLAAMGQLVAGVAHELNNTVNFISGALPSLHRSLDEMKEIFARYAKFEKARPIKEKLFYGDLFFTIDQLVGNIEEGATRTTRIVRDLKIFSRQDVEKIIPVDVHTVIDSTVNYVDKQLLKNVTIRRDYGSLPLVHCLPGRMGQVFLNIINNGIEAMDGTGQLTIKTEHRNEYVHIIFSDTGCGIHAHDMPNIFDPFFTNKEVGQGTGLGLGISYSIIRQHGGDIKVESNVGNGSVFKIIFPVSPIEVSEDKMLSGEAF</sequence>
<protein>
    <recommendedName>
        <fullName evidence="2">histidine kinase</fullName>
        <ecNumber evidence="2">2.7.13.3</ecNumber>
    </recommendedName>
</protein>
<organism evidence="7 8">
    <name type="scientific">Candidatus Electrothrix aarhusensis</name>
    <dbReference type="NCBI Taxonomy" id="1859131"/>
    <lineage>
        <taxon>Bacteria</taxon>
        <taxon>Pseudomonadati</taxon>
        <taxon>Thermodesulfobacteriota</taxon>
        <taxon>Desulfobulbia</taxon>
        <taxon>Desulfobulbales</taxon>
        <taxon>Desulfobulbaceae</taxon>
        <taxon>Candidatus Electrothrix</taxon>
    </lineage>
</organism>
<evidence type="ECO:0000313" key="8">
    <source>
        <dbReference type="Proteomes" id="UP000287853"/>
    </source>
</evidence>
<dbReference type="InterPro" id="IPR003661">
    <property type="entry name" value="HisK_dim/P_dom"/>
</dbReference>
<keyword evidence="5" id="KW-0472">Membrane</keyword>
<dbReference type="EC" id="2.7.13.3" evidence="2"/>
<reference evidence="7 8" key="1">
    <citation type="submission" date="2017-01" db="EMBL/GenBank/DDBJ databases">
        <title>The cable genome- insights into the physiology and evolution of filamentous bacteria capable of sulfide oxidation via long distance electron transfer.</title>
        <authorList>
            <person name="Schreiber L."/>
            <person name="Bjerg J.T."/>
            <person name="Boggild A."/>
            <person name="Van De Vossenberg J."/>
            <person name="Meysman F."/>
            <person name="Nielsen L.P."/>
            <person name="Schramm A."/>
            <person name="Kjeldsen K.U."/>
        </authorList>
    </citation>
    <scope>NUCLEOTIDE SEQUENCE [LARGE SCALE GENOMIC DNA]</scope>
    <source>
        <strain evidence="7">MCF</strain>
    </source>
</reference>
<dbReference type="InterPro" id="IPR004358">
    <property type="entry name" value="Sig_transdc_His_kin-like_C"/>
</dbReference>
<keyword evidence="3" id="KW-0597">Phosphoprotein</keyword>
<keyword evidence="5" id="KW-1133">Transmembrane helix</keyword>
<keyword evidence="5" id="KW-0812">Transmembrane</keyword>
<dbReference type="PROSITE" id="PS50109">
    <property type="entry name" value="HIS_KIN"/>
    <property type="match status" value="1"/>
</dbReference>
<evidence type="ECO:0000256" key="5">
    <source>
        <dbReference type="SAM" id="Phobius"/>
    </source>
</evidence>
<name>A0A3S3U985_9BACT</name>
<keyword evidence="8" id="KW-1185">Reference proteome</keyword>
<dbReference type="SMART" id="SM00387">
    <property type="entry name" value="HATPase_c"/>
    <property type="match status" value="1"/>
</dbReference>
<evidence type="ECO:0000259" key="6">
    <source>
        <dbReference type="PROSITE" id="PS50109"/>
    </source>
</evidence>
<dbReference type="PANTHER" id="PTHR43065:SF50">
    <property type="entry name" value="HISTIDINE KINASE"/>
    <property type="match status" value="1"/>
</dbReference>